<dbReference type="EMBL" id="FR824377">
    <property type="protein sequence ID" value="CCA25918.1"/>
    <property type="molecule type" value="Genomic_DNA"/>
</dbReference>
<reference evidence="1" key="2">
    <citation type="submission" date="2011-02" db="EMBL/GenBank/DDBJ databases">
        <authorList>
            <person name="MacLean D."/>
        </authorList>
    </citation>
    <scope>NUCLEOTIDE SEQUENCE</scope>
</reference>
<accession>F0WWU1</accession>
<sequence length="187" mass="21911">MKALSPTDSVKYLGISFSQSPVGDLMIEFLEDLCYGGFRQCFRRARTIRGRLLVAQPMVLSQFWHFTTHFNIPQHLRGRWQSMLNRFVLSRKYARDSAHVQLIKFKFIYLPPSEIGLQVPLIDIQLKKQRYQFLQNFTLHSSTATPSNWTLNGMEVLRCILPDFGPYRDSISLRYHHVGIRLWFTGV</sequence>
<evidence type="ECO:0000313" key="1">
    <source>
        <dbReference type="EMBL" id="CCA25918.1"/>
    </source>
</evidence>
<organism evidence="1">
    <name type="scientific">Albugo laibachii Nc14</name>
    <dbReference type="NCBI Taxonomy" id="890382"/>
    <lineage>
        <taxon>Eukaryota</taxon>
        <taxon>Sar</taxon>
        <taxon>Stramenopiles</taxon>
        <taxon>Oomycota</taxon>
        <taxon>Peronosporomycetes</taxon>
        <taxon>Albuginales</taxon>
        <taxon>Albuginaceae</taxon>
        <taxon>Albugo</taxon>
    </lineage>
</organism>
<name>F0WWU1_9STRA</name>
<dbReference type="HOGENOM" id="CLU_1450138_0_0_1"/>
<gene>
    <name evidence="1" type="primary">AlNc14C332G10704</name>
    <name evidence="1" type="ORF">ALNC14_120620</name>
</gene>
<dbReference type="AlphaFoldDB" id="F0WWU1"/>
<protein>
    <submittedName>
        <fullName evidence="1">AlNc14C332G10704 protein</fullName>
    </submittedName>
</protein>
<proteinExistence type="predicted"/>
<reference evidence="1" key="1">
    <citation type="journal article" date="2011" name="PLoS Biol.">
        <title>Gene gain and loss during evolution of obligate parasitism in the white rust pathogen of Arabidopsis thaliana.</title>
        <authorList>
            <person name="Kemen E."/>
            <person name="Gardiner A."/>
            <person name="Schultz-Larsen T."/>
            <person name="Kemen A.C."/>
            <person name="Balmuth A.L."/>
            <person name="Robert-Seilaniantz A."/>
            <person name="Bailey K."/>
            <person name="Holub E."/>
            <person name="Studholme D.J."/>
            <person name="Maclean D."/>
            <person name="Jones J.D."/>
        </authorList>
    </citation>
    <scope>NUCLEOTIDE SEQUENCE</scope>
</reference>